<evidence type="ECO:0000256" key="2">
    <source>
        <dbReference type="ARBA" id="ARBA00002368"/>
    </source>
</evidence>
<dbReference type="PROSITE" id="PS00482">
    <property type="entry name" value="DIHYDROOROTASE_1"/>
    <property type="match status" value="1"/>
</dbReference>
<evidence type="ECO:0000313" key="12">
    <source>
        <dbReference type="EMBL" id="GAA3936357.1"/>
    </source>
</evidence>
<evidence type="ECO:0000256" key="10">
    <source>
        <dbReference type="ARBA" id="ARBA00022833"/>
    </source>
</evidence>
<name>A0ABP7N3U5_9BACT</name>
<evidence type="ECO:0000256" key="6">
    <source>
        <dbReference type="ARBA" id="ARBA00011881"/>
    </source>
</evidence>
<comment type="caution">
    <text evidence="12">The sequence shown here is derived from an EMBL/GenBank/DDBJ whole genome shotgun (WGS) entry which is preliminary data.</text>
</comment>
<gene>
    <name evidence="12" type="primary">allB</name>
    <name evidence="12" type="ORF">GCM10022406_20770</name>
</gene>
<feature type="domain" description="Amidohydrolase-related" evidence="11">
    <location>
        <begin position="51"/>
        <end position="427"/>
    </location>
</feature>
<sequence length="452" mass="49102">MPDLAIKSQRAVTPDGTRPALVLVENGKITDLLPIDAEVGCTVIDVLDRALLPGVIDPHVHINEPGRTAWEGFNTATRAALAGGLTCLVDMPLNSSPVTTSVANFELKLAATQDQLHTNVGFWGGIVPGNAAEVEGLIQRGVLGFKAFLTHSGIDDFPNATEADLRQVMPLLARHGLPLLVHCELTTDDAGWKQHDQRSYRNYLASRPQSWEDDAVALMIRLCEEFSCPVHIVHLSSANSLAPIAAAKARGLPLTVETGQHYLFFNAEDIRDGQTQFKCAPPIREKANNDQLWAALQSGIIDFVATDHSPAPPDLKQIETGDFTTAWGGIASLQLALPVLWTAAEKRGATLNDLVRWLSENPAKLAGQAHRKGRLAPGYDADLLVLDPENTFRVTESLLHHKHKVSPYLGLELRGVVEQTFLGGELVYQRPEFVRLNQGQVLLGQSAGIPQS</sequence>
<accession>A0ABP7N3U5</accession>
<keyword evidence="8" id="KW-0479">Metal-binding</keyword>
<dbReference type="Proteomes" id="UP001499909">
    <property type="component" value="Unassembled WGS sequence"/>
</dbReference>
<dbReference type="InterPro" id="IPR050138">
    <property type="entry name" value="DHOase/Allantoinase_Hydrolase"/>
</dbReference>
<evidence type="ECO:0000256" key="7">
    <source>
        <dbReference type="ARBA" id="ARBA00012863"/>
    </source>
</evidence>
<comment type="cofactor">
    <cofactor evidence="1">
        <name>Zn(2+)</name>
        <dbReference type="ChEBI" id="CHEBI:29105"/>
    </cofactor>
</comment>
<dbReference type="NCBIfam" id="TIGR03178">
    <property type="entry name" value="allantoinase"/>
    <property type="match status" value="1"/>
</dbReference>
<dbReference type="InterPro" id="IPR002195">
    <property type="entry name" value="Dihydroorotase_CS"/>
</dbReference>
<evidence type="ECO:0000256" key="8">
    <source>
        <dbReference type="ARBA" id="ARBA00022723"/>
    </source>
</evidence>
<dbReference type="InterPro" id="IPR017593">
    <property type="entry name" value="Allantoinase"/>
</dbReference>
<dbReference type="InterPro" id="IPR032466">
    <property type="entry name" value="Metal_Hydrolase"/>
</dbReference>
<dbReference type="SUPFAM" id="SSF51338">
    <property type="entry name" value="Composite domain of metallo-dependent hydrolases"/>
    <property type="match status" value="1"/>
</dbReference>
<keyword evidence="9" id="KW-0378">Hydrolase</keyword>
<comment type="pathway">
    <text evidence="3">Nitrogen metabolism; (S)-allantoin degradation; allantoate from (S)-allantoin: step 1/1.</text>
</comment>
<dbReference type="SUPFAM" id="SSF51556">
    <property type="entry name" value="Metallo-dependent hydrolases"/>
    <property type="match status" value="1"/>
</dbReference>
<evidence type="ECO:0000256" key="9">
    <source>
        <dbReference type="ARBA" id="ARBA00022801"/>
    </source>
</evidence>
<dbReference type="RefSeq" id="WP_345113214.1">
    <property type="nucleotide sequence ID" value="NZ_BAABDH010000037.1"/>
</dbReference>
<comment type="subunit">
    <text evidence="6">Homotetramer.</text>
</comment>
<comment type="function">
    <text evidence="2">Catalyzes the reversible cyclization of carbamoyl aspartate to dihydroorotate.</text>
</comment>
<evidence type="ECO:0000256" key="3">
    <source>
        <dbReference type="ARBA" id="ARBA00004968"/>
    </source>
</evidence>
<evidence type="ECO:0000313" key="13">
    <source>
        <dbReference type="Proteomes" id="UP001499909"/>
    </source>
</evidence>
<dbReference type="PANTHER" id="PTHR43668:SF2">
    <property type="entry name" value="ALLANTOINASE"/>
    <property type="match status" value="1"/>
</dbReference>
<proteinExistence type="inferred from homology"/>
<dbReference type="PANTHER" id="PTHR43668">
    <property type="entry name" value="ALLANTOINASE"/>
    <property type="match status" value="1"/>
</dbReference>
<comment type="similarity">
    <text evidence="5">Belongs to the metallo-dependent hydrolases superfamily. Allantoinase family.</text>
</comment>
<protein>
    <recommendedName>
        <fullName evidence="7">allantoinase</fullName>
        <ecNumber evidence="7">3.5.2.5</ecNumber>
    </recommendedName>
</protein>
<evidence type="ECO:0000256" key="5">
    <source>
        <dbReference type="ARBA" id="ARBA00010368"/>
    </source>
</evidence>
<comment type="similarity">
    <text evidence="4">Belongs to the metallo-dependent hydrolases superfamily. DHOase family. Class I DHOase subfamily.</text>
</comment>
<keyword evidence="13" id="KW-1185">Reference proteome</keyword>
<dbReference type="Gene3D" id="3.20.20.140">
    <property type="entry name" value="Metal-dependent hydrolases"/>
    <property type="match status" value="1"/>
</dbReference>
<reference evidence="13" key="1">
    <citation type="journal article" date="2019" name="Int. J. Syst. Evol. Microbiol.">
        <title>The Global Catalogue of Microorganisms (GCM) 10K type strain sequencing project: providing services to taxonomists for standard genome sequencing and annotation.</title>
        <authorList>
            <consortium name="The Broad Institute Genomics Platform"/>
            <consortium name="The Broad Institute Genome Sequencing Center for Infectious Disease"/>
            <person name="Wu L."/>
            <person name="Ma J."/>
        </authorList>
    </citation>
    <scope>NUCLEOTIDE SEQUENCE [LARGE SCALE GENOMIC DNA]</scope>
    <source>
        <strain evidence="13">JCM 17214</strain>
    </source>
</reference>
<dbReference type="InterPro" id="IPR006680">
    <property type="entry name" value="Amidohydro-rel"/>
</dbReference>
<dbReference type="EC" id="3.5.2.5" evidence="7"/>
<evidence type="ECO:0000259" key="11">
    <source>
        <dbReference type="Pfam" id="PF01979"/>
    </source>
</evidence>
<evidence type="ECO:0000256" key="1">
    <source>
        <dbReference type="ARBA" id="ARBA00001947"/>
    </source>
</evidence>
<organism evidence="12 13">
    <name type="scientific">Hymenobacter algoricola</name>
    <dbReference type="NCBI Taxonomy" id="486267"/>
    <lineage>
        <taxon>Bacteria</taxon>
        <taxon>Pseudomonadati</taxon>
        <taxon>Bacteroidota</taxon>
        <taxon>Cytophagia</taxon>
        <taxon>Cytophagales</taxon>
        <taxon>Hymenobacteraceae</taxon>
        <taxon>Hymenobacter</taxon>
    </lineage>
</organism>
<dbReference type="Pfam" id="PF01979">
    <property type="entry name" value="Amidohydro_1"/>
    <property type="match status" value="1"/>
</dbReference>
<dbReference type="InterPro" id="IPR011059">
    <property type="entry name" value="Metal-dep_hydrolase_composite"/>
</dbReference>
<dbReference type="EMBL" id="BAABDH010000037">
    <property type="protein sequence ID" value="GAA3936357.1"/>
    <property type="molecule type" value="Genomic_DNA"/>
</dbReference>
<keyword evidence="10" id="KW-0862">Zinc</keyword>
<evidence type="ECO:0000256" key="4">
    <source>
        <dbReference type="ARBA" id="ARBA00010286"/>
    </source>
</evidence>